<evidence type="ECO:0000313" key="14">
    <source>
        <dbReference type="EMBL" id="MBS9335737.1"/>
    </source>
</evidence>
<keyword evidence="7 11" id="KW-0255">Endonuclease</keyword>
<sequence length="218" mass="23534">MTKNGLDREEKAFPRTEIAAVTAANEKRPVISAMVVVEGWSDTQRLALAVQCDTIETGGSALGERVLERISLAQKRRGVIVLTDPDFNGNRLRQLILAAVPGVTLASISRDQGRAAKDNPHKSLGIEHAPIADLQSVLLKADQQAQGKRQESDIDLAFLLDYGLLGAGQAKEKRRLLGDRLSIGYANGKQLLARLQALGFQKHDVLNALKGGPDGQNN</sequence>
<comment type="caution">
    <text evidence="14">The sequence shown here is derived from an EMBL/GenBank/DDBJ whole genome shotgun (WGS) entry which is preliminary data.</text>
</comment>
<dbReference type="Gene3D" id="3.40.1360.10">
    <property type="match status" value="1"/>
</dbReference>
<comment type="similarity">
    <text evidence="11">Belongs to the ribonuclease M5 family.</text>
</comment>
<comment type="function">
    <text evidence="11">Required for correct processing of both the 5' and 3' ends of 5S rRNA precursor. Cleaves both sides of a double-stranded region yielding mature 5S rRNA in one step.</text>
</comment>
<evidence type="ECO:0000259" key="13">
    <source>
        <dbReference type="PROSITE" id="PS50880"/>
    </source>
</evidence>
<evidence type="ECO:0000256" key="7">
    <source>
        <dbReference type="ARBA" id="ARBA00022759"/>
    </source>
</evidence>
<feature type="domain" description="Toprim" evidence="13">
    <location>
        <begin position="32"/>
        <end position="130"/>
    </location>
</feature>
<evidence type="ECO:0000256" key="3">
    <source>
        <dbReference type="ARBA" id="ARBA00022552"/>
    </source>
</evidence>
<evidence type="ECO:0000256" key="1">
    <source>
        <dbReference type="ARBA" id="ARBA00022490"/>
    </source>
</evidence>
<dbReference type="InterPro" id="IPR034141">
    <property type="entry name" value="TOPRIM_RNase_M5-like"/>
</dbReference>
<dbReference type="Proteomes" id="UP000735205">
    <property type="component" value="Unassembled WGS sequence"/>
</dbReference>
<evidence type="ECO:0000256" key="4">
    <source>
        <dbReference type="ARBA" id="ARBA00022722"/>
    </source>
</evidence>
<dbReference type="GO" id="GO:0043822">
    <property type="term" value="F:ribonuclease M5 activity"/>
    <property type="evidence" value="ECO:0007669"/>
    <property type="project" value="UniProtKB-EC"/>
</dbReference>
<evidence type="ECO:0000256" key="10">
    <source>
        <dbReference type="ARBA" id="ARBA00022884"/>
    </source>
</evidence>
<comment type="catalytic activity">
    <reaction evidence="11">
        <text>Endonucleolytic cleavage of RNA, removing 21 and 42 nucleotides, respectively, from the 5'- and 3'-termini of a 5S-rRNA precursor.</text>
        <dbReference type="EC" id="3.1.26.8"/>
    </reaction>
</comment>
<name>A0ABS5QS35_9LACO</name>
<accession>A0ABS5QS35</accession>
<evidence type="ECO:0000256" key="12">
    <source>
        <dbReference type="NCBIfam" id="TIGR00334"/>
    </source>
</evidence>
<dbReference type="EMBL" id="JAAMFJ010000001">
    <property type="protein sequence ID" value="MBS9335737.1"/>
    <property type="molecule type" value="Genomic_DNA"/>
</dbReference>
<dbReference type="HAMAP" id="MF_01469">
    <property type="entry name" value="RNase_M5"/>
    <property type="match status" value="1"/>
</dbReference>
<evidence type="ECO:0000256" key="11">
    <source>
        <dbReference type="HAMAP-Rule" id="MF_01469"/>
    </source>
</evidence>
<dbReference type="Pfam" id="PF13331">
    <property type="entry name" value="DUF4093"/>
    <property type="match status" value="1"/>
</dbReference>
<evidence type="ECO:0000313" key="15">
    <source>
        <dbReference type="Proteomes" id="UP000735205"/>
    </source>
</evidence>
<keyword evidence="15" id="KW-1185">Reference proteome</keyword>
<evidence type="ECO:0000256" key="5">
    <source>
        <dbReference type="ARBA" id="ARBA00022723"/>
    </source>
</evidence>
<keyword evidence="4 11" id="KW-0540">Nuclease</keyword>
<dbReference type="InterPro" id="IPR004466">
    <property type="entry name" value="RNase_M5"/>
</dbReference>
<evidence type="ECO:0000256" key="8">
    <source>
        <dbReference type="ARBA" id="ARBA00022801"/>
    </source>
</evidence>
<dbReference type="SUPFAM" id="SSF110455">
    <property type="entry name" value="Toprim domain"/>
    <property type="match status" value="1"/>
</dbReference>
<keyword evidence="8 11" id="KW-0378">Hydrolase</keyword>
<dbReference type="InterPro" id="IPR006171">
    <property type="entry name" value="TOPRIM_dom"/>
</dbReference>
<dbReference type="PANTHER" id="PTHR39156">
    <property type="entry name" value="RIBONUCLEASE M5"/>
    <property type="match status" value="1"/>
</dbReference>
<keyword evidence="10 11" id="KW-0694">RNA-binding</keyword>
<keyword evidence="2 11" id="KW-0690">Ribosome biogenesis</keyword>
<evidence type="ECO:0000256" key="2">
    <source>
        <dbReference type="ARBA" id="ARBA00022517"/>
    </source>
</evidence>
<dbReference type="EC" id="3.1.26.8" evidence="11 12"/>
<organism evidence="14 15">
    <name type="scientific">Fructobacillus papyrifericola</name>
    <dbReference type="NCBI Taxonomy" id="2713172"/>
    <lineage>
        <taxon>Bacteria</taxon>
        <taxon>Bacillati</taxon>
        <taxon>Bacillota</taxon>
        <taxon>Bacilli</taxon>
        <taxon>Lactobacillales</taxon>
        <taxon>Lactobacillaceae</taxon>
        <taxon>Fructobacillus</taxon>
    </lineage>
</organism>
<dbReference type="NCBIfam" id="TIGR00334">
    <property type="entry name" value="5S_RNA_mat_M5"/>
    <property type="match status" value="1"/>
</dbReference>
<comment type="subcellular location">
    <subcellularLocation>
        <location evidence="11">Cytoplasm</location>
    </subcellularLocation>
</comment>
<proteinExistence type="inferred from homology"/>
<dbReference type="CDD" id="cd01027">
    <property type="entry name" value="TOPRIM_RNase_M5_like"/>
    <property type="match status" value="1"/>
</dbReference>
<evidence type="ECO:0000256" key="6">
    <source>
        <dbReference type="ARBA" id="ARBA00022730"/>
    </source>
</evidence>
<keyword evidence="9" id="KW-0460">Magnesium</keyword>
<dbReference type="PROSITE" id="PS50880">
    <property type="entry name" value="TOPRIM"/>
    <property type="match status" value="1"/>
</dbReference>
<keyword evidence="6 11" id="KW-0699">rRNA-binding</keyword>
<dbReference type="PANTHER" id="PTHR39156:SF2">
    <property type="entry name" value="DNA PRIMASE (BACTERIAL TYPE) AND SMALL PRIMASE-LIKE PROTEINS"/>
    <property type="match status" value="1"/>
</dbReference>
<reference evidence="14 15" key="1">
    <citation type="submission" date="2020-02" db="EMBL/GenBank/DDBJ databases">
        <title>Fructobacillus sp. isolated from paper mulberry of Taiwan.</title>
        <authorList>
            <person name="Lin S.-T."/>
        </authorList>
    </citation>
    <scope>NUCLEOTIDE SEQUENCE [LARGE SCALE GENOMIC DNA]</scope>
    <source>
        <strain evidence="14 15">M1-21</strain>
    </source>
</reference>
<protein>
    <recommendedName>
        <fullName evidence="11 12">Ribonuclease M5</fullName>
        <ecNumber evidence="11 12">3.1.26.8</ecNumber>
    </recommendedName>
    <alternativeName>
        <fullName evidence="11">RNase M5</fullName>
    </alternativeName>
    <alternativeName>
        <fullName evidence="11">Ribosomal RNA terminal maturase M5</fullName>
    </alternativeName>
</protein>
<keyword evidence="5" id="KW-0479">Metal-binding</keyword>
<gene>
    <name evidence="11 14" type="primary">rnmV</name>
    <name evidence="14" type="ORF">G6R28_00610</name>
</gene>
<keyword evidence="3 11" id="KW-0698">rRNA processing</keyword>
<evidence type="ECO:0000256" key="9">
    <source>
        <dbReference type="ARBA" id="ARBA00022842"/>
    </source>
</evidence>
<dbReference type="InterPro" id="IPR025156">
    <property type="entry name" value="RNase_M5_C"/>
</dbReference>
<keyword evidence="1 11" id="KW-0963">Cytoplasm</keyword>